<feature type="non-terminal residue" evidence="2">
    <location>
        <position position="1"/>
    </location>
</feature>
<comment type="caution">
    <text evidence="2">The sequence shown here is derived from an EMBL/GenBank/DDBJ whole genome shotgun (WGS) entry which is preliminary data.</text>
</comment>
<gene>
    <name evidence="2" type="ORF">ACMD2_08626</name>
</gene>
<reference evidence="2 3" key="1">
    <citation type="journal article" date="2016" name="DNA Res.">
        <title>The draft genome of MD-2 pineapple using hybrid error correction of long reads.</title>
        <authorList>
            <person name="Redwan R.M."/>
            <person name="Saidin A."/>
            <person name="Kumar S.V."/>
        </authorList>
    </citation>
    <scope>NUCLEOTIDE SEQUENCE [LARGE SCALE GENOMIC DNA]</scope>
    <source>
        <strain evidence="3">cv. MD2</strain>
        <tissue evidence="2">Leaf</tissue>
    </source>
</reference>
<evidence type="ECO:0000256" key="1">
    <source>
        <dbReference type="SAM" id="MobiDB-lite"/>
    </source>
</evidence>
<accession>A0A199VRF9</accession>
<feature type="region of interest" description="Disordered" evidence="1">
    <location>
        <begin position="48"/>
        <end position="80"/>
    </location>
</feature>
<dbReference type="EMBL" id="LSRQ01001076">
    <property type="protein sequence ID" value="OAY79506.1"/>
    <property type="molecule type" value="Genomic_DNA"/>
</dbReference>
<proteinExistence type="predicted"/>
<evidence type="ECO:0000313" key="2">
    <source>
        <dbReference type="EMBL" id="OAY79506.1"/>
    </source>
</evidence>
<dbReference type="Proteomes" id="UP000092600">
    <property type="component" value="Unassembled WGS sequence"/>
</dbReference>
<dbReference type="AlphaFoldDB" id="A0A199VRF9"/>
<protein>
    <submittedName>
        <fullName evidence="2">Uncharacterized protein</fullName>
    </submittedName>
</protein>
<feature type="compositionally biased region" description="Basic and acidic residues" evidence="1">
    <location>
        <begin position="67"/>
        <end position="80"/>
    </location>
</feature>
<name>A0A199VRF9_ANACO</name>
<sequence>SQNPSPHKSVPSSPRRLSQIRAFLASSSPPPPSKKSRPRRPLVLLLPPSILKARTRRSPAAEEEEGERERSISTPTHREESIPFLVAQEIETEAQFQKDFISKLVCLVLRS</sequence>
<organism evidence="2 3">
    <name type="scientific">Ananas comosus</name>
    <name type="common">Pineapple</name>
    <name type="synonym">Ananas ananas</name>
    <dbReference type="NCBI Taxonomy" id="4615"/>
    <lineage>
        <taxon>Eukaryota</taxon>
        <taxon>Viridiplantae</taxon>
        <taxon>Streptophyta</taxon>
        <taxon>Embryophyta</taxon>
        <taxon>Tracheophyta</taxon>
        <taxon>Spermatophyta</taxon>
        <taxon>Magnoliopsida</taxon>
        <taxon>Liliopsida</taxon>
        <taxon>Poales</taxon>
        <taxon>Bromeliaceae</taxon>
        <taxon>Bromelioideae</taxon>
        <taxon>Ananas</taxon>
    </lineage>
</organism>
<evidence type="ECO:0000313" key="3">
    <source>
        <dbReference type="Proteomes" id="UP000092600"/>
    </source>
</evidence>